<keyword evidence="2" id="KW-0479">Metal-binding</keyword>
<dbReference type="PANTHER" id="PTHR31609">
    <property type="entry name" value="YDJC DEACETYLASE FAMILY MEMBER"/>
    <property type="match status" value="1"/>
</dbReference>
<evidence type="ECO:0000313" key="6">
    <source>
        <dbReference type="EMBL" id="MFD0798840.1"/>
    </source>
</evidence>
<evidence type="ECO:0000256" key="4">
    <source>
        <dbReference type="ARBA" id="ARBA00022842"/>
    </source>
</evidence>
<evidence type="ECO:0000256" key="2">
    <source>
        <dbReference type="ARBA" id="ARBA00022723"/>
    </source>
</evidence>
<organism evidence="6 7">
    <name type="scientific">Maribacter chungangensis</name>
    <dbReference type="NCBI Taxonomy" id="1069117"/>
    <lineage>
        <taxon>Bacteria</taxon>
        <taxon>Pseudomonadati</taxon>
        <taxon>Bacteroidota</taxon>
        <taxon>Flavobacteriia</taxon>
        <taxon>Flavobacteriales</taxon>
        <taxon>Flavobacteriaceae</taxon>
        <taxon>Maribacter</taxon>
    </lineage>
</organism>
<dbReference type="SUPFAM" id="SSF88713">
    <property type="entry name" value="Glycoside hydrolase/deacetylase"/>
    <property type="match status" value="1"/>
</dbReference>
<reference evidence="7" key="1">
    <citation type="journal article" date="2019" name="Int. J. Syst. Evol. Microbiol.">
        <title>The Global Catalogue of Microorganisms (GCM) 10K type strain sequencing project: providing services to taxonomists for standard genome sequencing and annotation.</title>
        <authorList>
            <consortium name="The Broad Institute Genomics Platform"/>
            <consortium name="The Broad Institute Genome Sequencing Center for Infectious Disease"/>
            <person name="Wu L."/>
            <person name="Ma J."/>
        </authorList>
    </citation>
    <scope>NUCLEOTIDE SEQUENCE [LARGE SCALE GENOMIC DNA]</scope>
    <source>
        <strain evidence="7">CCUG 61948</strain>
    </source>
</reference>
<dbReference type="RefSeq" id="WP_379935747.1">
    <property type="nucleotide sequence ID" value="NZ_JBHTHY010000014.1"/>
</dbReference>
<keyword evidence="3" id="KW-0378">Hydrolase</keyword>
<accession>A0ABW3B6Y6</accession>
<gene>
    <name evidence="6" type="ORF">ACFQZJ_15320</name>
</gene>
<comment type="cofactor">
    <cofactor evidence="1">
        <name>Mg(2+)</name>
        <dbReference type="ChEBI" id="CHEBI:18420"/>
    </cofactor>
</comment>
<dbReference type="Pfam" id="PF04794">
    <property type="entry name" value="YdjC"/>
    <property type="match status" value="1"/>
</dbReference>
<keyword evidence="4" id="KW-0460">Magnesium</keyword>
<dbReference type="Gene3D" id="3.20.20.370">
    <property type="entry name" value="Glycoside hydrolase/deacetylase"/>
    <property type="match status" value="1"/>
</dbReference>
<dbReference type="CDD" id="cd10802">
    <property type="entry name" value="YdjC_TTHB029_like"/>
    <property type="match status" value="1"/>
</dbReference>
<keyword evidence="5" id="KW-0119">Carbohydrate metabolism</keyword>
<comment type="caution">
    <text evidence="6">The sequence shown here is derived from an EMBL/GenBank/DDBJ whole genome shotgun (WGS) entry which is preliminary data.</text>
</comment>
<dbReference type="PANTHER" id="PTHR31609:SF1">
    <property type="entry name" value="CARBOHYDRATE DEACETYLASE"/>
    <property type="match status" value="1"/>
</dbReference>
<sequence length="287" mass="32671">MNIAQQLGYQEQTKLLIIHADDAGLSHSHNRATITCLEAGLVNSYSIMVPCPWYYEMAVFAKNNPHFDYGIHLTLTCEWKNYRFGPVAPLSEVPSLVDEHGHFFKTREALRANAKPEHVVKELDAQVQKALRFGLQPTHLDVHMYSVGADEIFFNSYKALGAKYKLPLMINKQLITMTGLNPETTISPKDLLTKNILIGNFELFKTGKLSDYYANTAEELVPGLNVLLIHPAYNDDEMRGITVDHPNFGAEWRQIDLDFFSNPQHKALFHQKDIQLVTWKQIGHIHS</sequence>
<evidence type="ECO:0000256" key="3">
    <source>
        <dbReference type="ARBA" id="ARBA00022801"/>
    </source>
</evidence>
<evidence type="ECO:0000313" key="7">
    <source>
        <dbReference type="Proteomes" id="UP001597012"/>
    </source>
</evidence>
<dbReference type="EMBL" id="JBHTHY010000014">
    <property type="protein sequence ID" value="MFD0798840.1"/>
    <property type="molecule type" value="Genomic_DNA"/>
</dbReference>
<name>A0ABW3B6Y6_9FLAO</name>
<dbReference type="InterPro" id="IPR011330">
    <property type="entry name" value="Glyco_hydro/deAcase_b/a-brl"/>
</dbReference>
<dbReference type="InterPro" id="IPR006879">
    <property type="entry name" value="YdjC-like"/>
</dbReference>
<dbReference type="Proteomes" id="UP001597012">
    <property type="component" value="Unassembled WGS sequence"/>
</dbReference>
<evidence type="ECO:0000256" key="1">
    <source>
        <dbReference type="ARBA" id="ARBA00001946"/>
    </source>
</evidence>
<evidence type="ECO:0000256" key="5">
    <source>
        <dbReference type="ARBA" id="ARBA00023277"/>
    </source>
</evidence>
<keyword evidence="7" id="KW-1185">Reference proteome</keyword>
<proteinExistence type="predicted"/>
<protein>
    <submittedName>
        <fullName evidence="6">Polysaccharide deacetylase family protein</fullName>
    </submittedName>
</protein>